<reference evidence="2" key="1">
    <citation type="submission" date="2022-11" db="EMBL/GenBank/DDBJ databases">
        <title>Chromosomal genome sequence assembly and mating type (MAT) locus characterization of the leprose asexual lichenized fungus Lepraria neglecta (Nyl.) Erichsen.</title>
        <authorList>
            <person name="Allen J.L."/>
            <person name="Pfeffer B."/>
        </authorList>
    </citation>
    <scope>NUCLEOTIDE SEQUENCE</scope>
    <source>
        <strain evidence="2">Allen 5258</strain>
    </source>
</reference>
<dbReference type="AlphaFoldDB" id="A0AAE0DM21"/>
<organism evidence="2 3">
    <name type="scientific">Lepraria neglecta</name>
    <dbReference type="NCBI Taxonomy" id="209136"/>
    <lineage>
        <taxon>Eukaryota</taxon>
        <taxon>Fungi</taxon>
        <taxon>Dikarya</taxon>
        <taxon>Ascomycota</taxon>
        <taxon>Pezizomycotina</taxon>
        <taxon>Lecanoromycetes</taxon>
        <taxon>OSLEUM clade</taxon>
        <taxon>Lecanoromycetidae</taxon>
        <taxon>Lecanorales</taxon>
        <taxon>Lecanorineae</taxon>
        <taxon>Stereocaulaceae</taxon>
        <taxon>Lepraria</taxon>
    </lineage>
</organism>
<evidence type="ECO:0000256" key="1">
    <source>
        <dbReference type="SAM" id="MobiDB-lite"/>
    </source>
</evidence>
<name>A0AAE0DM21_9LECA</name>
<proteinExistence type="predicted"/>
<dbReference type="Proteomes" id="UP001276659">
    <property type="component" value="Unassembled WGS sequence"/>
</dbReference>
<accession>A0AAE0DM21</accession>
<evidence type="ECO:0000313" key="2">
    <source>
        <dbReference type="EMBL" id="KAK3171988.1"/>
    </source>
</evidence>
<evidence type="ECO:0000313" key="3">
    <source>
        <dbReference type="Proteomes" id="UP001276659"/>
    </source>
</evidence>
<protein>
    <submittedName>
        <fullName evidence="2">Uncharacterized protein</fullName>
    </submittedName>
</protein>
<dbReference type="EMBL" id="JASNWA010000008">
    <property type="protein sequence ID" value="KAK3171988.1"/>
    <property type="molecule type" value="Genomic_DNA"/>
</dbReference>
<feature type="compositionally biased region" description="Basic and acidic residues" evidence="1">
    <location>
        <begin position="1"/>
        <end position="15"/>
    </location>
</feature>
<sequence length="188" mass="20906">MAKNEKSRVGSERLTSKIKKKESVSKAPDIVVPRYRFNALTRPILLEALSGQAKLPYSLECVILDRVMNQSFVERRGVQIDDISRNSPAKQSVRLSINKGSAASTQLTFTYAVSIYLLSSLLPAVNKCISAWDDSLNAEDTLVEAADSPYDADSPSALLESHLEPVIYIKYHFEGLKFGLLQYTKGYD</sequence>
<comment type="caution">
    <text evidence="2">The sequence shown here is derived from an EMBL/GenBank/DDBJ whole genome shotgun (WGS) entry which is preliminary data.</text>
</comment>
<keyword evidence="3" id="KW-1185">Reference proteome</keyword>
<gene>
    <name evidence="2" type="ORF">OEA41_004072</name>
</gene>
<feature type="region of interest" description="Disordered" evidence="1">
    <location>
        <begin position="1"/>
        <end position="20"/>
    </location>
</feature>